<accession>X5E475</accession>
<dbReference type="HOGENOM" id="CLU_042159_0_0_10"/>
<evidence type="ECO:0000313" key="2">
    <source>
        <dbReference type="EMBL" id="AHW61406.1"/>
    </source>
</evidence>
<feature type="chain" id="PRO_5010515306" description="Serine aminopeptidase S33 domain-containing protein" evidence="1">
    <location>
        <begin position="18"/>
        <end position="409"/>
    </location>
</feature>
<dbReference type="RefSeq" id="WP_038554039.1">
    <property type="nucleotide sequence ID" value="NZ_FOHT01000040.1"/>
</dbReference>
<dbReference type="EMBL" id="FOHT01000040">
    <property type="protein sequence ID" value="SEU07432.1"/>
    <property type="molecule type" value="Genomic_DNA"/>
</dbReference>
<evidence type="ECO:0000256" key="1">
    <source>
        <dbReference type="SAM" id="SignalP"/>
    </source>
</evidence>
<evidence type="ECO:0008006" key="6">
    <source>
        <dbReference type="Google" id="ProtNLM"/>
    </source>
</evidence>
<keyword evidence="4" id="KW-1185">Reference proteome</keyword>
<dbReference type="Proteomes" id="UP000181981">
    <property type="component" value="Unassembled WGS sequence"/>
</dbReference>
<dbReference type="PROSITE" id="PS51257">
    <property type="entry name" value="PROKAR_LIPOPROTEIN"/>
    <property type="match status" value="1"/>
</dbReference>
<dbReference type="Proteomes" id="UP000023772">
    <property type="component" value="Chromosome"/>
</dbReference>
<evidence type="ECO:0000313" key="5">
    <source>
        <dbReference type="Proteomes" id="UP000181981"/>
    </source>
</evidence>
<evidence type="ECO:0000313" key="3">
    <source>
        <dbReference type="EMBL" id="SEU07432.1"/>
    </source>
</evidence>
<reference evidence="3 5" key="2">
    <citation type="submission" date="2016-10" db="EMBL/GenBank/DDBJ databases">
        <authorList>
            <person name="de Groot N.N."/>
        </authorList>
    </citation>
    <scope>NUCLEOTIDE SEQUENCE [LARGE SCALE GENOMIC DNA]</scope>
    <source>
        <strain evidence="3 5">DSM 25947</strain>
    </source>
</reference>
<dbReference type="eggNOG" id="COG1506">
    <property type="taxonomic scope" value="Bacteria"/>
</dbReference>
<reference evidence="2 4" key="1">
    <citation type="submission" date="2014-03" db="EMBL/GenBank/DDBJ databases">
        <title>Complete genome sequence of a deeply braunched marine Bacteroidia bacterium Draconibacterium orientale type strain FH5T.</title>
        <authorList>
            <person name="Li X."/>
            <person name="Wang X."/>
            <person name="Xie Z."/>
            <person name="Du Z."/>
            <person name="Chen G."/>
        </authorList>
    </citation>
    <scope>NUCLEOTIDE SEQUENCE [LARGE SCALE GENOMIC DNA]</scope>
    <source>
        <strain evidence="2 4">FH5</strain>
    </source>
</reference>
<dbReference type="Gene3D" id="3.40.50.1820">
    <property type="entry name" value="alpha/beta hydrolase"/>
    <property type="match status" value="1"/>
</dbReference>
<feature type="signal peptide" evidence="1">
    <location>
        <begin position="1"/>
        <end position="17"/>
    </location>
</feature>
<keyword evidence="1" id="KW-0732">Signal</keyword>
<proteinExistence type="predicted"/>
<dbReference type="EMBL" id="CP007451">
    <property type="protein sequence ID" value="AHW61406.1"/>
    <property type="molecule type" value="Genomic_DNA"/>
</dbReference>
<name>X5E475_9BACT</name>
<sequence length="409" mass="45305">MKTYLSILISFLLFAMASCVQDEVAEEVLDDDDLLKSHQIEEGKYKGILPRAAEWYISLPEGWEDMYPRYMIFYAHGLQDPEEGPNLPNDTISNRSVEDIITGMGLGYATTSYRDDGFIAYEAVEDIQALHKKVCKVLKKMPPDVFILGGPSEGGLVTALTLERYPKSFDGALSICGPIGNFFEQVQYNGNFHVLFNYFFGEDLAALGYSIGSPLGVGEDIMDQWRSGELSAAVQQVLYADALQGGLKLLQLLTCAHVTTDMKDPVAMGTAALQCLRYNIMITDDLIDRLDGIVPFNNLETVYSGSMNDDALNNNILRINANSYLAATMSVKKYETTGNIQIPFVTIHTTGDHVTPFWHDEIYQGKIVSNGNEMLHTSLPVSNFGHCTIEESDIITGLGIVINQIEMMP</sequence>
<dbReference type="KEGG" id="dori:FH5T_00120"/>
<evidence type="ECO:0000313" key="4">
    <source>
        <dbReference type="Proteomes" id="UP000023772"/>
    </source>
</evidence>
<protein>
    <recommendedName>
        <fullName evidence="6">Serine aminopeptidase S33 domain-containing protein</fullName>
    </recommendedName>
</protein>
<dbReference type="AlphaFoldDB" id="X5E475"/>
<organism evidence="3 5">
    <name type="scientific">Draconibacterium orientale</name>
    <dbReference type="NCBI Taxonomy" id="1168034"/>
    <lineage>
        <taxon>Bacteria</taxon>
        <taxon>Pseudomonadati</taxon>
        <taxon>Bacteroidota</taxon>
        <taxon>Bacteroidia</taxon>
        <taxon>Marinilabiliales</taxon>
        <taxon>Prolixibacteraceae</taxon>
        <taxon>Draconibacterium</taxon>
    </lineage>
</organism>
<dbReference type="SUPFAM" id="SSF53474">
    <property type="entry name" value="alpha/beta-Hydrolases"/>
    <property type="match status" value="1"/>
</dbReference>
<dbReference type="STRING" id="1168034.FH5T_00120"/>
<gene>
    <name evidence="2" type="ORF">FH5T_00120</name>
    <name evidence="3" type="ORF">SAMN05444285_14026</name>
</gene>
<dbReference type="InterPro" id="IPR029058">
    <property type="entry name" value="AB_hydrolase_fold"/>
</dbReference>
<dbReference type="OrthoDB" id="1117154at2"/>